<dbReference type="InterPro" id="IPR033305">
    <property type="entry name" value="Hydin-like"/>
</dbReference>
<feature type="domain" description="MSP" evidence="1">
    <location>
        <begin position="257"/>
        <end position="352"/>
    </location>
</feature>
<dbReference type="Gene3D" id="2.60.40.10">
    <property type="entry name" value="Immunoglobulins"/>
    <property type="match status" value="3"/>
</dbReference>
<dbReference type="EMBL" id="JBJKFK010001852">
    <property type="protein sequence ID" value="KAL3312108.1"/>
    <property type="molecule type" value="Genomic_DNA"/>
</dbReference>
<evidence type="ECO:0000313" key="2">
    <source>
        <dbReference type="EMBL" id="KAL3312108.1"/>
    </source>
</evidence>
<organism evidence="2 3">
    <name type="scientific">Cichlidogyrus casuarinus</name>
    <dbReference type="NCBI Taxonomy" id="1844966"/>
    <lineage>
        <taxon>Eukaryota</taxon>
        <taxon>Metazoa</taxon>
        <taxon>Spiralia</taxon>
        <taxon>Lophotrochozoa</taxon>
        <taxon>Platyhelminthes</taxon>
        <taxon>Monogenea</taxon>
        <taxon>Monopisthocotylea</taxon>
        <taxon>Dactylogyridea</taxon>
        <taxon>Ancyrocephalidae</taxon>
        <taxon>Cichlidogyrus</taxon>
    </lineage>
</organism>
<sequence>MFPSIETSASYVFENRVVASAKPTAIVCKKFVLDRNCFEFGPLLLEKTKDRVCQGHYPENVTTVRLKNNCLVECELAIALKNDAQEEHYSVSSKQATLAPDEVHILTIWAHPKVVGRVEDSVVVCIKENPEPVQFPIVCDGTLPELELDKKSVHFERVLLYRKELKTINFYNPTKLPVAWRISGFDSLGEDFTVNQECGLIGPRKSFELSILFRAMKPYKSSQKKSLRLEVYDAQNLGGVIQVESIQVSAEAYDVAIDLIYPKGCDGFIDFGTMKVGDESKQVLTLKNKGQYEVQFRIQFENHGSDTWEKFFSISPMKGSVHPGEKALALHIVNHAICEELTVTNTPIFTCH</sequence>
<protein>
    <recommendedName>
        <fullName evidence="1">MSP domain-containing protein</fullName>
    </recommendedName>
</protein>
<dbReference type="PANTHER" id="PTHR23053:SF0">
    <property type="entry name" value="HYDROCEPHALUS-INDUCING PROTEIN HOMOLOG"/>
    <property type="match status" value="1"/>
</dbReference>
<dbReference type="Pfam" id="PF21310">
    <property type="entry name" value="OCRL-like_ASH"/>
    <property type="match status" value="1"/>
</dbReference>
<dbReference type="Proteomes" id="UP001626550">
    <property type="component" value="Unassembled WGS sequence"/>
</dbReference>
<feature type="non-terminal residue" evidence="2">
    <location>
        <position position="352"/>
    </location>
</feature>
<dbReference type="InterPro" id="IPR048869">
    <property type="entry name" value="OCRL-1_2_ASH"/>
</dbReference>
<dbReference type="PANTHER" id="PTHR23053">
    <property type="entry name" value="DLEC1 DELETED IN LUNG AND ESOPHAGEAL CANCER 1"/>
    <property type="match status" value="1"/>
</dbReference>
<reference evidence="2 3" key="1">
    <citation type="submission" date="2024-11" db="EMBL/GenBank/DDBJ databases">
        <title>Adaptive evolution of stress response genes in parasites aligns with host niche diversity.</title>
        <authorList>
            <person name="Hahn C."/>
            <person name="Resl P."/>
        </authorList>
    </citation>
    <scope>NUCLEOTIDE SEQUENCE [LARGE SCALE GENOMIC DNA]</scope>
    <source>
        <strain evidence="2">EGGRZ-B1_66</strain>
        <tissue evidence="2">Body</tissue>
    </source>
</reference>
<dbReference type="PROSITE" id="PS50202">
    <property type="entry name" value="MSP"/>
    <property type="match status" value="1"/>
</dbReference>
<dbReference type="InterPro" id="IPR013783">
    <property type="entry name" value="Ig-like_fold"/>
</dbReference>
<comment type="caution">
    <text evidence="2">The sequence shown here is derived from an EMBL/GenBank/DDBJ whole genome shotgun (WGS) entry which is preliminary data.</text>
</comment>
<gene>
    <name evidence="2" type="ORF">Ciccas_009301</name>
</gene>
<proteinExistence type="predicted"/>
<evidence type="ECO:0000259" key="1">
    <source>
        <dbReference type="PROSITE" id="PS50202"/>
    </source>
</evidence>
<dbReference type="InterPro" id="IPR000535">
    <property type="entry name" value="MSP_dom"/>
</dbReference>
<name>A0ABD2PYE3_9PLAT</name>
<dbReference type="AlphaFoldDB" id="A0ABD2PYE3"/>
<keyword evidence="3" id="KW-1185">Reference proteome</keyword>
<evidence type="ECO:0000313" key="3">
    <source>
        <dbReference type="Proteomes" id="UP001626550"/>
    </source>
</evidence>
<accession>A0ABD2PYE3</accession>